<reference evidence="1 2" key="1">
    <citation type="submission" date="2018-06" db="EMBL/GenBank/DDBJ databases">
        <title>Lujinxingia sediminis gen. nov. sp. nov., a new facultative anaerobic member of the class Deltaproteobacteria, and proposal of Lujinxingaceae fam. nov.</title>
        <authorList>
            <person name="Guo L.-Y."/>
            <person name="Li C.-M."/>
            <person name="Wang S."/>
            <person name="Du Z.-J."/>
        </authorList>
    </citation>
    <scope>NUCLEOTIDE SEQUENCE [LARGE SCALE GENOMIC DNA]</scope>
    <source>
        <strain evidence="1 2">FA350</strain>
    </source>
</reference>
<dbReference type="KEGG" id="bsed:DN745_05580"/>
<organism evidence="1 2">
    <name type="scientific">Bradymonas sediminis</name>
    <dbReference type="NCBI Taxonomy" id="1548548"/>
    <lineage>
        <taxon>Bacteria</taxon>
        <taxon>Deltaproteobacteria</taxon>
        <taxon>Bradymonadales</taxon>
        <taxon>Bradymonadaceae</taxon>
        <taxon>Bradymonas</taxon>
    </lineage>
</organism>
<name>A0A2Z4FJG3_9DELT</name>
<protein>
    <submittedName>
        <fullName evidence="1">Uncharacterized protein</fullName>
    </submittedName>
</protein>
<dbReference type="Proteomes" id="UP000249799">
    <property type="component" value="Chromosome"/>
</dbReference>
<evidence type="ECO:0000313" key="2">
    <source>
        <dbReference type="Proteomes" id="UP000249799"/>
    </source>
</evidence>
<sequence length="195" mass="21684">MNREELVKLAGEKLASSIFRDAPTEVAGLETRAFGEMTSEDVRVFFYEDVLDELIFAATYRDEPSFALLLGAFAVDKTGPFMEVTGFSSFQQLAELDALYRELKPEMDELIGDFNAARQPLEHVVGLFVGAPGSEGKLLPEIARVHLSLFNVPYQVAAVIDPENGCLGLHARPPSSAFFNLPFWTVRHREDSEPE</sequence>
<dbReference type="AlphaFoldDB" id="A0A2Z4FJG3"/>
<evidence type="ECO:0000313" key="1">
    <source>
        <dbReference type="EMBL" id="AWV88836.1"/>
    </source>
</evidence>
<keyword evidence="2" id="KW-1185">Reference proteome</keyword>
<dbReference type="RefSeq" id="WP_111332867.1">
    <property type="nucleotide sequence ID" value="NZ_CP030032.1"/>
</dbReference>
<proteinExistence type="predicted"/>
<gene>
    <name evidence="1" type="ORF">DN745_05580</name>
</gene>
<accession>A0A2Z4FJG3</accession>
<dbReference type="OrthoDB" id="5522328at2"/>
<dbReference type="EMBL" id="CP030032">
    <property type="protein sequence ID" value="AWV88836.1"/>
    <property type="molecule type" value="Genomic_DNA"/>
</dbReference>